<dbReference type="CDD" id="cd22231">
    <property type="entry name" value="RHH_NikR_HicB-like"/>
    <property type="match status" value="1"/>
</dbReference>
<comment type="caution">
    <text evidence="1">The sequence shown here is derived from an EMBL/GenBank/DDBJ whole genome shotgun (WGS) entry which is preliminary data.</text>
</comment>
<dbReference type="Proteomes" id="UP000245865">
    <property type="component" value="Unassembled WGS sequence"/>
</dbReference>
<protein>
    <submittedName>
        <fullName evidence="1">Uncharacterized protein</fullName>
    </submittedName>
</protein>
<proteinExistence type="predicted"/>
<evidence type="ECO:0000313" key="2">
    <source>
        <dbReference type="Proteomes" id="UP000245865"/>
    </source>
</evidence>
<organism evidence="1 2">
    <name type="scientific">Falsochrobactrum shanghaiense</name>
    <dbReference type="NCBI Taxonomy" id="2201899"/>
    <lineage>
        <taxon>Bacteria</taxon>
        <taxon>Pseudomonadati</taxon>
        <taxon>Pseudomonadota</taxon>
        <taxon>Alphaproteobacteria</taxon>
        <taxon>Hyphomicrobiales</taxon>
        <taxon>Brucellaceae</taxon>
        <taxon>Falsochrobactrum</taxon>
    </lineage>
</organism>
<sequence>MSIYLPDDLHRALERFIDEKYPGLNQSEAILLLVRHALVQQGYLAAAAEHGTPPEDLNATNDD</sequence>
<accession>A0A316JDS3</accession>
<dbReference type="EMBL" id="QGDB01000001">
    <property type="protein sequence ID" value="PWL19391.1"/>
    <property type="molecule type" value="Genomic_DNA"/>
</dbReference>
<dbReference type="OrthoDB" id="8450163at2"/>
<dbReference type="RefSeq" id="WP_109704781.1">
    <property type="nucleotide sequence ID" value="NZ_QGDB01000001.1"/>
</dbReference>
<evidence type="ECO:0000313" key="1">
    <source>
        <dbReference type="EMBL" id="PWL19391.1"/>
    </source>
</evidence>
<keyword evidence="2" id="KW-1185">Reference proteome</keyword>
<reference evidence="1 2" key="1">
    <citation type="submission" date="2018-05" db="EMBL/GenBank/DDBJ databases">
        <title>Comparative genomic sequence analysis between strain HN4 and CCM 8460T (Falsochrobactrum ovis) will provide more evidence to prove that HN4 is a new species of Falsochrobactrum.</title>
        <authorList>
            <person name="Lyu W."/>
            <person name="Sun L."/>
            <person name="Yao L."/>
        </authorList>
    </citation>
    <scope>NUCLEOTIDE SEQUENCE [LARGE SCALE GENOMIC DNA]</scope>
    <source>
        <strain evidence="1 2">HN4</strain>
    </source>
</reference>
<gene>
    <name evidence="1" type="ORF">DKP76_02240</name>
</gene>
<dbReference type="AlphaFoldDB" id="A0A316JDS3"/>
<name>A0A316JDS3_9HYPH</name>